<dbReference type="NCBIfam" id="TIGR01444">
    <property type="entry name" value="fkbM_fam"/>
    <property type="match status" value="1"/>
</dbReference>
<keyword evidence="3" id="KW-1185">Reference proteome</keyword>
<accession>A0A1G7LTZ1</accession>
<name>A0A1G7LTZ1_9ACTN</name>
<dbReference type="PANTHER" id="PTHR34203:SF15">
    <property type="entry name" value="SLL1173 PROTEIN"/>
    <property type="match status" value="1"/>
</dbReference>
<dbReference type="EMBL" id="FNBT01000004">
    <property type="protein sequence ID" value="SDF52881.1"/>
    <property type="molecule type" value="Genomic_DNA"/>
</dbReference>
<dbReference type="AlphaFoldDB" id="A0A1G7LTZ1"/>
<keyword evidence="2" id="KW-0808">Transferase</keyword>
<dbReference type="SUPFAM" id="SSF53335">
    <property type="entry name" value="S-adenosyl-L-methionine-dependent methyltransferases"/>
    <property type="match status" value="1"/>
</dbReference>
<organism evidence="2 3">
    <name type="scientific">Blastococcus aurantiacus</name>
    <dbReference type="NCBI Taxonomy" id="1550231"/>
    <lineage>
        <taxon>Bacteria</taxon>
        <taxon>Bacillati</taxon>
        <taxon>Actinomycetota</taxon>
        <taxon>Actinomycetes</taxon>
        <taxon>Geodermatophilales</taxon>
        <taxon>Geodermatophilaceae</taxon>
        <taxon>Blastococcus</taxon>
    </lineage>
</organism>
<gene>
    <name evidence="2" type="ORF">SAMN05660662_2505</name>
</gene>
<dbReference type="STRING" id="1550231.SAMN05660662_2505"/>
<dbReference type="GO" id="GO:0032259">
    <property type="term" value="P:methylation"/>
    <property type="evidence" value="ECO:0007669"/>
    <property type="project" value="UniProtKB-KW"/>
</dbReference>
<dbReference type="PANTHER" id="PTHR34203">
    <property type="entry name" value="METHYLTRANSFERASE, FKBM FAMILY PROTEIN"/>
    <property type="match status" value="1"/>
</dbReference>
<dbReference type="Proteomes" id="UP000199406">
    <property type="component" value="Unassembled WGS sequence"/>
</dbReference>
<evidence type="ECO:0000259" key="1">
    <source>
        <dbReference type="Pfam" id="PF05050"/>
    </source>
</evidence>
<protein>
    <submittedName>
        <fullName evidence="2">Methyltransferase, FkbM family</fullName>
    </submittedName>
</protein>
<keyword evidence="2" id="KW-0489">Methyltransferase</keyword>
<dbReference type="Gene3D" id="3.40.50.150">
    <property type="entry name" value="Vaccinia Virus protein VP39"/>
    <property type="match status" value="1"/>
</dbReference>
<feature type="domain" description="Methyltransferase FkbM" evidence="1">
    <location>
        <begin position="61"/>
        <end position="200"/>
    </location>
</feature>
<dbReference type="GO" id="GO:0008168">
    <property type="term" value="F:methyltransferase activity"/>
    <property type="evidence" value="ECO:0007669"/>
    <property type="project" value="UniProtKB-KW"/>
</dbReference>
<evidence type="ECO:0000313" key="3">
    <source>
        <dbReference type="Proteomes" id="UP000199406"/>
    </source>
</evidence>
<reference evidence="3" key="1">
    <citation type="submission" date="2016-10" db="EMBL/GenBank/DDBJ databases">
        <authorList>
            <person name="Varghese N."/>
            <person name="Submissions S."/>
        </authorList>
    </citation>
    <scope>NUCLEOTIDE SEQUENCE [LARGE SCALE GENOMIC DNA]</scope>
    <source>
        <strain evidence="3">DSM 44268</strain>
    </source>
</reference>
<dbReference type="InterPro" id="IPR052514">
    <property type="entry name" value="SAM-dependent_MTase"/>
</dbReference>
<dbReference type="InterPro" id="IPR029063">
    <property type="entry name" value="SAM-dependent_MTases_sf"/>
</dbReference>
<dbReference type="OrthoDB" id="4703964at2"/>
<evidence type="ECO:0000313" key="2">
    <source>
        <dbReference type="EMBL" id="SDF52881.1"/>
    </source>
</evidence>
<dbReference type="Pfam" id="PF05050">
    <property type="entry name" value="Methyltransf_21"/>
    <property type="match status" value="1"/>
</dbReference>
<proteinExistence type="predicted"/>
<sequence>MGVLNSGFAVLPPATRHRLIAMQYRMSEAELRRLRDFVPADKAAIDVGGWWGPWTYWLSRHATAVHTFEPVPHVARFLQSVSADNVTVHEVALSDAAGEAVLHVPSGGPGSEGRSTLGIPGFADATDVTVQLRTLDSVDIPDDIGFIKIDVEGHEAQVLKGALDTIETHRPVLLVEAEAHDDRPGNVDEVVSLVEGLGYSASFLRGRRWLPFAEFDVHRDQSSMAGAVRSRGLLGNMVMSTGYVNNFLFRPKH</sequence>
<dbReference type="InterPro" id="IPR006342">
    <property type="entry name" value="FkbM_mtfrase"/>
</dbReference>